<evidence type="ECO:0000313" key="3">
    <source>
        <dbReference type="Proteomes" id="UP000714275"/>
    </source>
</evidence>
<keyword evidence="1" id="KW-0732">Signal</keyword>
<name>A0A9P7A0V2_9AGAM</name>
<evidence type="ECO:0008006" key="4">
    <source>
        <dbReference type="Google" id="ProtNLM"/>
    </source>
</evidence>
<evidence type="ECO:0000256" key="1">
    <source>
        <dbReference type="SAM" id="SignalP"/>
    </source>
</evidence>
<keyword evidence="3" id="KW-1185">Reference proteome</keyword>
<gene>
    <name evidence="2" type="ORF">EV702DRAFT_1083313</name>
</gene>
<dbReference type="Proteomes" id="UP000714275">
    <property type="component" value="Unassembled WGS sequence"/>
</dbReference>
<feature type="chain" id="PRO_5040238341" description="Hydrophobin" evidence="1">
    <location>
        <begin position="21"/>
        <end position="70"/>
    </location>
</feature>
<dbReference type="EMBL" id="JABBWD010000010">
    <property type="protein sequence ID" value="KAG1779938.1"/>
    <property type="molecule type" value="Genomic_DNA"/>
</dbReference>
<reference evidence="2" key="1">
    <citation type="journal article" date="2020" name="New Phytol.">
        <title>Comparative genomics reveals dynamic genome evolution in host specialist ectomycorrhizal fungi.</title>
        <authorList>
            <person name="Lofgren L.A."/>
            <person name="Nguyen N.H."/>
            <person name="Vilgalys R."/>
            <person name="Ruytinx J."/>
            <person name="Liao H.L."/>
            <person name="Branco S."/>
            <person name="Kuo A."/>
            <person name="LaButti K."/>
            <person name="Lipzen A."/>
            <person name="Andreopoulos W."/>
            <person name="Pangilinan J."/>
            <person name="Riley R."/>
            <person name="Hundley H."/>
            <person name="Na H."/>
            <person name="Barry K."/>
            <person name="Grigoriev I.V."/>
            <person name="Stajich J.E."/>
            <person name="Kennedy P.G."/>
        </authorList>
    </citation>
    <scope>NUCLEOTIDE SEQUENCE</scope>
    <source>
        <strain evidence="2">DOB743</strain>
    </source>
</reference>
<dbReference type="AlphaFoldDB" id="A0A9P7A0V2"/>
<feature type="signal peptide" evidence="1">
    <location>
        <begin position="1"/>
        <end position="20"/>
    </location>
</feature>
<evidence type="ECO:0000313" key="2">
    <source>
        <dbReference type="EMBL" id="KAG1779938.1"/>
    </source>
</evidence>
<accession>A0A9P7A0V2</accession>
<organism evidence="2 3">
    <name type="scientific">Suillus placidus</name>
    <dbReference type="NCBI Taxonomy" id="48579"/>
    <lineage>
        <taxon>Eukaryota</taxon>
        <taxon>Fungi</taxon>
        <taxon>Dikarya</taxon>
        <taxon>Basidiomycota</taxon>
        <taxon>Agaricomycotina</taxon>
        <taxon>Agaricomycetes</taxon>
        <taxon>Agaricomycetidae</taxon>
        <taxon>Boletales</taxon>
        <taxon>Suillineae</taxon>
        <taxon>Suillaceae</taxon>
        <taxon>Suillus</taxon>
    </lineage>
</organism>
<sequence length="70" mass="7491">MRFSFLTAIVALAAIISVSASETPSCPQEGGTLSYDTLVKCCDQNTFANISVNIAMIPSRKQADLLVETH</sequence>
<proteinExistence type="predicted"/>
<comment type="caution">
    <text evidence="2">The sequence shown here is derived from an EMBL/GenBank/DDBJ whole genome shotgun (WGS) entry which is preliminary data.</text>
</comment>
<protein>
    <recommendedName>
        <fullName evidence="4">Hydrophobin</fullName>
    </recommendedName>
</protein>